<dbReference type="Pfam" id="PF03544">
    <property type="entry name" value="TonB_C"/>
    <property type="match status" value="1"/>
</dbReference>
<sequence>TGAADRSGARDAGAGTGAGGAGTGPGSGGAGSGSGSGGGAKAVKIAGEINSARDYPAASRDLRIGGNVIVALTVGTDGRVSACRVVRASRDSEADAITCRLATERFRFRPASDGAGNPVVSVYGWQQRWFYPGQP</sequence>
<dbReference type="GO" id="GO:0055085">
    <property type="term" value="P:transmembrane transport"/>
    <property type="evidence" value="ECO:0007669"/>
    <property type="project" value="InterPro"/>
</dbReference>
<feature type="region of interest" description="Disordered" evidence="5">
    <location>
        <begin position="1"/>
        <end position="41"/>
    </location>
</feature>
<dbReference type="AlphaFoldDB" id="A0A7X1FU48"/>
<dbReference type="Gene3D" id="3.30.1150.10">
    <property type="match status" value="1"/>
</dbReference>
<feature type="non-terminal residue" evidence="7">
    <location>
        <position position="1"/>
    </location>
</feature>
<gene>
    <name evidence="7" type="ORF">H7F51_15275</name>
</gene>
<evidence type="ECO:0000313" key="8">
    <source>
        <dbReference type="Proteomes" id="UP000566813"/>
    </source>
</evidence>
<organism evidence="7 8">
    <name type="scientific">Novosphingobium flavum</name>
    <dbReference type="NCBI Taxonomy" id="1778672"/>
    <lineage>
        <taxon>Bacteria</taxon>
        <taxon>Pseudomonadati</taxon>
        <taxon>Pseudomonadota</taxon>
        <taxon>Alphaproteobacteria</taxon>
        <taxon>Sphingomonadales</taxon>
        <taxon>Sphingomonadaceae</taxon>
        <taxon>Novosphingobium</taxon>
    </lineage>
</organism>
<comment type="subcellular location">
    <subcellularLocation>
        <location evidence="1">Membrane</location>
        <topology evidence="1">Single-pass membrane protein</topology>
    </subcellularLocation>
</comment>
<dbReference type="InterPro" id="IPR037682">
    <property type="entry name" value="TonB_C"/>
</dbReference>
<evidence type="ECO:0000256" key="2">
    <source>
        <dbReference type="ARBA" id="ARBA00022692"/>
    </source>
</evidence>
<dbReference type="RefSeq" id="WP_185665183.1">
    <property type="nucleotide sequence ID" value="NZ_JACLAW010000013.1"/>
</dbReference>
<protein>
    <submittedName>
        <fullName evidence="7">TonB family protein</fullName>
    </submittedName>
</protein>
<dbReference type="SUPFAM" id="SSF74653">
    <property type="entry name" value="TolA/TonB C-terminal domain"/>
    <property type="match status" value="1"/>
</dbReference>
<accession>A0A7X1FU48</accession>
<dbReference type="Proteomes" id="UP000566813">
    <property type="component" value="Unassembled WGS sequence"/>
</dbReference>
<evidence type="ECO:0000256" key="1">
    <source>
        <dbReference type="ARBA" id="ARBA00004167"/>
    </source>
</evidence>
<feature type="domain" description="TonB C-terminal" evidence="6">
    <location>
        <begin position="53"/>
        <end position="119"/>
    </location>
</feature>
<dbReference type="GO" id="GO:0016020">
    <property type="term" value="C:membrane"/>
    <property type="evidence" value="ECO:0007669"/>
    <property type="project" value="UniProtKB-SubCell"/>
</dbReference>
<evidence type="ECO:0000256" key="5">
    <source>
        <dbReference type="SAM" id="MobiDB-lite"/>
    </source>
</evidence>
<comment type="caution">
    <text evidence="7">The sequence shown here is derived from an EMBL/GenBank/DDBJ whole genome shotgun (WGS) entry which is preliminary data.</text>
</comment>
<evidence type="ECO:0000256" key="4">
    <source>
        <dbReference type="ARBA" id="ARBA00023136"/>
    </source>
</evidence>
<keyword evidence="2" id="KW-0812">Transmembrane</keyword>
<dbReference type="EMBL" id="JACLAW010000013">
    <property type="protein sequence ID" value="MBC2666879.1"/>
    <property type="molecule type" value="Genomic_DNA"/>
</dbReference>
<reference evidence="7 8" key="1">
    <citation type="submission" date="2020-08" db="EMBL/GenBank/DDBJ databases">
        <title>The genome sequence of type strain Novosphingobium flavum NBRC 111647.</title>
        <authorList>
            <person name="Liu Y."/>
        </authorList>
    </citation>
    <scope>NUCLEOTIDE SEQUENCE [LARGE SCALE GENOMIC DNA]</scope>
    <source>
        <strain evidence="7 8">NBRC 111647</strain>
    </source>
</reference>
<dbReference type="InterPro" id="IPR006260">
    <property type="entry name" value="TonB/TolA_C"/>
</dbReference>
<proteinExistence type="predicted"/>
<evidence type="ECO:0000313" key="7">
    <source>
        <dbReference type="EMBL" id="MBC2666879.1"/>
    </source>
</evidence>
<feature type="compositionally biased region" description="Low complexity" evidence="5">
    <location>
        <begin position="1"/>
        <end position="13"/>
    </location>
</feature>
<keyword evidence="8" id="KW-1185">Reference proteome</keyword>
<name>A0A7X1FU48_9SPHN</name>
<dbReference type="NCBIfam" id="TIGR01352">
    <property type="entry name" value="tonB_Cterm"/>
    <property type="match status" value="1"/>
</dbReference>
<keyword evidence="3" id="KW-1133">Transmembrane helix</keyword>
<feature type="compositionally biased region" description="Gly residues" evidence="5">
    <location>
        <begin position="14"/>
        <end position="40"/>
    </location>
</feature>
<keyword evidence="4" id="KW-0472">Membrane</keyword>
<evidence type="ECO:0000259" key="6">
    <source>
        <dbReference type="Pfam" id="PF03544"/>
    </source>
</evidence>
<evidence type="ECO:0000256" key="3">
    <source>
        <dbReference type="ARBA" id="ARBA00022989"/>
    </source>
</evidence>